<evidence type="ECO:0000256" key="6">
    <source>
        <dbReference type="RuleBase" id="RU000682"/>
    </source>
</evidence>
<dbReference type="InterPro" id="IPR001356">
    <property type="entry name" value="HD"/>
</dbReference>
<accession>A0A7R8X974</accession>
<dbReference type="OrthoDB" id="3225452at2759"/>
<dbReference type="SUPFAM" id="SSF46689">
    <property type="entry name" value="Homeodomain-like"/>
    <property type="match status" value="1"/>
</dbReference>
<proteinExistence type="predicted"/>
<dbReference type="PROSITE" id="PS50071">
    <property type="entry name" value="HOMEOBOX_2"/>
    <property type="match status" value="1"/>
</dbReference>
<dbReference type="InterPro" id="IPR017970">
    <property type="entry name" value="Homeobox_CS"/>
</dbReference>
<sequence length="301" mass="33045">MEFERTHYPDVFARERLASKIGLPEARIQVWFSNRRAKWRREEKLRKQQQQQHQPSATTATATQPPPPPQPQPQQQEGASPSPSGSPRLLNGFHPVASHPSLYQTTLHHDTPYRSDAFIVLKLHMTPFRHAWLGKTLRPPARSRVPPCHEMSAMRLLEGLSGSLRSGMSCMTGTGVGGMSVSGGFPGGGNPLGNPLGNPPGVNGVNGSSGPPYEHLAASLHHHHHPSFHQAPGYHPHHHHPGSHMNQYPGPGHHHPHHHMHTGMPPSHGLISPGVSVPLAVPPSQYDMTPPQYWPAPPRIQ</sequence>
<dbReference type="InterPro" id="IPR050649">
    <property type="entry name" value="Paired_Homeobox_TFs"/>
</dbReference>
<dbReference type="AlphaFoldDB" id="A0A7R8X974"/>
<feature type="domain" description="Homeobox" evidence="8">
    <location>
        <begin position="1"/>
        <end position="42"/>
    </location>
</feature>
<evidence type="ECO:0000256" key="7">
    <source>
        <dbReference type="SAM" id="MobiDB-lite"/>
    </source>
</evidence>
<organism evidence="9">
    <name type="scientific">Darwinula stevensoni</name>
    <dbReference type="NCBI Taxonomy" id="69355"/>
    <lineage>
        <taxon>Eukaryota</taxon>
        <taxon>Metazoa</taxon>
        <taxon>Ecdysozoa</taxon>
        <taxon>Arthropoda</taxon>
        <taxon>Crustacea</taxon>
        <taxon>Oligostraca</taxon>
        <taxon>Ostracoda</taxon>
        <taxon>Podocopa</taxon>
        <taxon>Podocopida</taxon>
        <taxon>Darwinulocopina</taxon>
        <taxon>Darwinuloidea</taxon>
        <taxon>Darwinulidae</taxon>
        <taxon>Darwinula</taxon>
    </lineage>
</organism>
<dbReference type="Proteomes" id="UP000677054">
    <property type="component" value="Unassembled WGS sequence"/>
</dbReference>
<dbReference type="GO" id="GO:0000981">
    <property type="term" value="F:DNA-binding transcription factor activity, RNA polymerase II-specific"/>
    <property type="evidence" value="ECO:0007669"/>
    <property type="project" value="InterPro"/>
</dbReference>
<feature type="compositionally biased region" description="Pro residues" evidence="7">
    <location>
        <begin position="292"/>
        <end position="301"/>
    </location>
</feature>
<dbReference type="EMBL" id="LR899720">
    <property type="protein sequence ID" value="CAD7241993.1"/>
    <property type="molecule type" value="Genomic_DNA"/>
</dbReference>
<keyword evidence="2 5" id="KW-0238">DNA-binding</keyword>
<dbReference type="SMART" id="SM00389">
    <property type="entry name" value="HOX"/>
    <property type="match status" value="1"/>
</dbReference>
<evidence type="ECO:0000256" key="5">
    <source>
        <dbReference type="PROSITE-ProRule" id="PRU00108"/>
    </source>
</evidence>
<feature type="DNA-binding region" description="Homeobox" evidence="5">
    <location>
        <begin position="3"/>
        <end position="43"/>
    </location>
</feature>
<dbReference type="PANTHER" id="PTHR24329:SF543">
    <property type="entry name" value="FI01017P-RELATED"/>
    <property type="match status" value="1"/>
</dbReference>
<evidence type="ECO:0000313" key="9">
    <source>
        <dbReference type="EMBL" id="CAD7241993.1"/>
    </source>
</evidence>
<dbReference type="Pfam" id="PF00046">
    <property type="entry name" value="Homeodomain"/>
    <property type="match status" value="1"/>
</dbReference>
<keyword evidence="3 5" id="KW-0371">Homeobox</keyword>
<reference evidence="9" key="1">
    <citation type="submission" date="2020-11" db="EMBL/GenBank/DDBJ databases">
        <authorList>
            <person name="Tran Van P."/>
        </authorList>
    </citation>
    <scope>NUCLEOTIDE SEQUENCE</scope>
</reference>
<dbReference type="CDD" id="cd00086">
    <property type="entry name" value="homeodomain"/>
    <property type="match status" value="1"/>
</dbReference>
<dbReference type="GO" id="GO:0000977">
    <property type="term" value="F:RNA polymerase II transcription regulatory region sequence-specific DNA binding"/>
    <property type="evidence" value="ECO:0007669"/>
    <property type="project" value="TreeGrafter"/>
</dbReference>
<evidence type="ECO:0000256" key="4">
    <source>
        <dbReference type="ARBA" id="ARBA00023242"/>
    </source>
</evidence>
<feature type="region of interest" description="Disordered" evidence="7">
    <location>
        <begin position="187"/>
        <end position="301"/>
    </location>
</feature>
<comment type="subcellular location">
    <subcellularLocation>
        <location evidence="1 5 6">Nucleus</location>
    </subcellularLocation>
</comment>
<dbReference type="PANTHER" id="PTHR24329">
    <property type="entry name" value="HOMEOBOX PROTEIN ARISTALESS"/>
    <property type="match status" value="1"/>
</dbReference>
<feature type="compositionally biased region" description="Basic residues" evidence="7">
    <location>
        <begin position="252"/>
        <end position="261"/>
    </location>
</feature>
<dbReference type="PROSITE" id="PS00027">
    <property type="entry name" value="HOMEOBOX_1"/>
    <property type="match status" value="1"/>
</dbReference>
<feature type="compositionally biased region" description="Low complexity" evidence="7">
    <location>
        <begin position="73"/>
        <end position="87"/>
    </location>
</feature>
<dbReference type="Gene3D" id="1.10.10.60">
    <property type="entry name" value="Homeodomain-like"/>
    <property type="match status" value="1"/>
</dbReference>
<keyword evidence="4 5" id="KW-0539">Nucleus</keyword>
<feature type="compositionally biased region" description="Low complexity" evidence="7">
    <location>
        <begin position="48"/>
        <end position="63"/>
    </location>
</feature>
<feature type="compositionally biased region" description="Low complexity" evidence="7">
    <location>
        <begin position="192"/>
        <end position="219"/>
    </location>
</feature>
<dbReference type="FunFam" id="1.10.10.60:FF:000679">
    <property type="entry name" value="Homeobox protein aristaless"/>
    <property type="match status" value="1"/>
</dbReference>
<dbReference type="GO" id="GO:0005634">
    <property type="term" value="C:nucleus"/>
    <property type="evidence" value="ECO:0007669"/>
    <property type="project" value="UniProtKB-SubCell"/>
</dbReference>
<dbReference type="EMBL" id="CAJPEV010000203">
    <property type="protein sequence ID" value="CAG0882293.1"/>
    <property type="molecule type" value="Genomic_DNA"/>
</dbReference>
<evidence type="ECO:0000256" key="2">
    <source>
        <dbReference type="ARBA" id="ARBA00023125"/>
    </source>
</evidence>
<keyword evidence="10" id="KW-1185">Reference proteome</keyword>
<dbReference type="InterPro" id="IPR009057">
    <property type="entry name" value="Homeodomain-like_sf"/>
</dbReference>
<evidence type="ECO:0000313" key="10">
    <source>
        <dbReference type="Proteomes" id="UP000677054"/>
    </source>
</evidence>
<evidence type="ECO:0000259" key="8">
    <source>
        <dbReference type="PROSITE" id="PS50071"/>
    </source>
</evidence>
<gene>
    <name evidence="9" type="ORF">DSTB1V02_LOCUS1968</name>
</gene>
<evidence type="ECO:0000256" key="1">
    <source>
        <dbReference type="ARBA" id="ARBA00004123"/>
    </source>
</evidence>
<feature type="region of interest" description="Disordered" evidence="7">
    <location>
        <begin position="39"/>
        <end position="97"/>
    </location>
</feature>
<protein>
    <recommendedName>
        <fullName evidence="8">Homeobox domain-containing protein</fullName>
    </recommendedName>
</protein>
<name>A0A7R8X974_9CRUS</name>
<evidence type="ECO:0000256" key="3">
    <source>
        <dbReference type="ARBA" id="ARBA00023155"/>
    </source>
</evidence>